<dbReference type="EMBL" id="MFKF01000396">
    <property type="protein sequence ID" value="OGG44773.1"/>
    <property type="molecule type" value="Genomic_DNA"/>
</dbReference>
<dbReference type="GO" id="GO:0016706">
    <property type="term" value="F:2-oxoglutarate-dependent dioxygenase activity"/>
    <property type="evidence" value="ECO:0007669"/>
    <property type="project" value="UniProtKB-ARBA"/>
</dbReference>
<proteinExistence type="predicted"/>
<evidence type="ECO:0000256" key="2">
    <source>
        <dbReference type="PROSITE-ProRule" id="PRU00169"/>
    </source>
</evidence>
<dbReference type="InterPro" id="IPR050595">
    <property type="entry name" value="Bact_response_regulator"/>
</dbReference>
<dbReference type="GO" id="GO:0000160">
    <property type="term" value="P:phosphorelay signal transduction system"/>
    <property type="evidence" value="ECO:0007669"/>
    <property type="project" value="InterPro"/>
</dbReference>
<comment type="caution">
    <text evidence="4">The sequence shown here is derived from an EMBL/GenBank/DDBJ whole genome shotgun (WGS) entry which is preliminary data.</text>
</comment>
<dbReference type="PANTHER" id="PTHR44591">
    <property type="entry name" value="STRESS RESPONSE REGULATOR PROTEIN 1"/>
    <property type="match status" value="1"/>
</dbReference>
<organism evidence="4 5">
    <name type="scientific">Handelsmanbacteria sp. (strain RIFCSPLOWO2_12_FULL_64_10)</name>
    <dbReference type="NCBI Taxonomy" id="1817868"/>
    <lineage>
        <taxon>Bacteria</taxon>
        <taxon>Candidatus Handelsmaniibacteriota</taxon>
    </lineage>
</organism>
<dbReference type="Proteomes" id="UP000178606">
    <property type="component" value="Unassembled WGS sequence"/>
</dbReference>
<dbReference type="PROSITE" id="PS50110">
    <property type="entry name" value="RESPONSE_REGULATORY"/>
    <property type="match status" value="1"/>
</dbReference>
<dbReference type="CDD" id="cd00156">
    <property type="entry name" value="REC"/>
    <property type="match status" value="1"/>
</dbReference>
<dbReference type="InterPro" id="IPR008775">
    <property type="entry name" value="Phytyl_CoA_dOase-like"/>
</dbReference>
<dbReference type="PANTHER" id="PTHR44591:SF23">
    <property type="entry name" value="CHEY SUBFAMILY"/>
    <property type="match status" value="1"/>
</dbReference>
<dbReference type="AlphaFoldDB" id="A0A1F6C6N1"/>
<evidence type="ECO:0000313" key="5">
    <source>
        <dbReference type="Proteomes" id="UP000178606"/>
    </source>
</evidence>
<dbReference type="InterPro" id="IPR011006">
    <property type="entry name" value="CheY-like_superfamily"/>
</dbReference>
<feature type="modified residue" description="4-aspartylphosphate" evidence="2">
    <location>
        <position position="47"/>
    </location>
</feature>
<keyword evidence="1 2" id="KW-0597">Phosphoprotein</keyword>
<evidence type="ECO:0000259" key="3">
    <source>
        <dbReference type="PROSITE" id="PS50110"/>
    </source>
</evidence>
<dbReference type="SUPFAM" id="SSF51197">
    <property type="entry name" value="Clavaminate synthase-like"/>
    <property type="match status" value="1"/>
</dbReference>
<reference evidence="4 5" key="1">
    <citation type="journal article" date="2016" name="Nat. Commun.">
        <title>Thousands of microbial genomes shed light on interconnected biogeochemical processes in an aquifer system.</title>
        <authorList>
            <person name="Anantharaman K."/>
            <person name="Brown C.T."/>
            <person name="Hug L.A."/>
            <person name="Sharon I."/>
            <person name="Castelle C.J."/>
            <person name="Probst A.J."/>
            <person name="Thomas B.C."/>
            <person name="Singh A."/>
            <person name="Wilkins M.J."/>
            <person name="Karaoz U."/>
            <person name="Brodie E.L."/>
            <person name="Williams K.H."/>
            <person name="Hubbard S.S."/>
            <person name="Banfield J.F."/>
        </authorList>
    </citation>
    <scope>NUCLEOTIDE SEQUENCE [LARGE SCALE GENOMIC DNA]</scope>
    <source>
        <strain evidence="5">RIFCSPLOWO2_12_FULL_64_10</strain>
    </source>
</reference>
<feature type="domain" description="Response regulatory" evidence="3">
    <location>
        <begin position="1"/>
        <end position="113"/>
    </location>
</feature>
<protein>
    <recommendedName>
        <fullName evidence="3">Response regulatory domain-containing protein</fullName>
    </recommendedName>
</protein>
<accession>A0A1F6C6N1</accession>
<dbReference type="Gene3D" id="3.40.50.2300">
    <property type="match status" value="1"/>
</dbReference>
<evidence type="ECO:0000313" key="4">
    <source>
        <dbReference type="EMBL" id="OGG44773.1"/>
    </source>
</evidence>
<dbReference type="Gene3D" id="2.60.120.620">
    <property type="entry name" value="q2cbj1_9rhob like domain"/>
    <property type="match status" value="1"/>
</dbReference>
<dbReference type="Pfam" id="PF05721">
    <property type="entry name" value="PhyH"/>
    <property type="match status" value="1"/>
</dbReference>
<gene>
    <name evidence="4" type="ORF">A3F84_03145</name>
</gene>
<sequence>MIEDEEDVRKIYRGMLENAGHEVFEAPDGKEGMRLFRQTQPDLIITDILMPHKDGVETIRELRRDFPDVRIIAVTGARGSFNRLPAARFLGAQHVLSKPFTMRELHAAVTEALGSAAKDATPESPAKNALTETHLAFYRENGYVVIPDALSAQEVRTVNEAIDRDLAENRPLWKDHGNGRLQSVHALLAQPALDLTARPPMLLPLMEAILGEDICLEEHSAMIRAPNPDGPVECRWHRDAGHLPAPPYHTRYLSVVFYLTDVDDTTHTFSVLPGSAQSPELPPLSACDLSATRHLVGPAGAAILFNAATFHAGNVRRTPSERRTIHIYCGRSTDACLSNHTIFPRRLWRGKDEATRRYYSRPNLITRLLLEKF</sequence>
<evidence type="ECO:0000256" key="1">
    <source>
        <dbReference type="ARBA" id="ARBA00022553"/>
    </source>
</evidence>
<dbReference type="SMART" id="SM00448">
    <property type="entry name" value="REC"/>
    <property type="match status" value="1"/>
</dbReference>
<dbReference type="InterPro" id="IPR001789">
    <property type="entry name" value="Sig_transdc_resp-reg_receiver"/>
</dbReference>
<dbReference type="SUPFAM" id="SSF52172">
    <property type="entry name" value="CheY-like"/>
    <property type="match status" value="1"/>
</dbReference>
<dbReference type="Pfam" id="PF00072">
    <property type="entry name" value="Response_reg"/>
    <property type="match status" value="1"/>
</dbReference>
<name>A0A1F6C6N1_HANXR</name>